<dbReference type="SUPFAM" id="SSF57903">
    <property type="entry name" value="FYVE/PHD zinc finger"/>
    <property type="match status" value="1"/>
</dbReference>
<dbReference type="OrthoDB" id="7485566at2759"/>
<evidence type="ECO:0000259" key="5">
    <source>
        <dbReference type="PROSITE" id="PS50016"/>
    </source>
</evidence>
<keyword evidence="1" id="KW-0479">Metal-binding</keyword>
<dbReference type="InterPro" id="IPR019787">
    <property type="entry name" value="Znf_PHD-finger"/>
</dbReference>
<dbReference type="InterPro" id="IPR011011">
    <property type="entry name" value="Znf_FYVE_PHD"/>
</dbReference>
<dbReference type="CDD" id="cd15489">
    <property type="entry name" value="PHD_SF"/>
    <property type="match status" value="1"/>
</dbReference>
<reference evidence="6" key="1">
    <citation type="submission" date="2021-01" db="EMBL/GenBank/DDBJ databases">
        <authorList>
            <person name="Li R."/>
            <person name="Bekaert M."/>
        </authorList>
    </citation>
    <scope>NUCLEOTIDE SEQUENCE</scope>
    <source>
        <strain evidence="6">Farmed</strain>
    </source>
</reference>
<comment type="caution">
    <text evidence="6">The sequence shown here is derived from an EMBL/GenBank/DDBJ whole genome shotgun (WGS) entry which is preliminary data.</text>
</comment>
<dbReference type="InterPro" id="IPR001965">
    <property type="entry name" value="Znf_PHD"/>
</dbReference>
<evidence type="ECO:0000256" key="4">
    <source>
        <dbReference type="PROSITE-ProRule" id="PRU00146"/>
    </source>
</evidence>
<dbReference type="AlphaFoldDB" id="A0A812E567"/>
<dbReference type="SMART" id="SM00249">
    <property type="entry name" value="PHD"/>
    <property type="match status" value="1"/>
</dbReference>
<evidence type="ECO:0000256" key="2">
    <source>
        <dbReference type="ARBA" id="ARBA00022771"/>
    </source>
</evidence>
<keyword evidence="3" id="KW-0862">Zinc</keyword>
<organism evidence="6 7">
    <name type="scientific">Acanthosepion pharaonis</name>
    <name type="common">Pharaoh cuttlefish</name>
    <name type="synonym">Sepia pharaonis</name>
    <dbReference type="NCBI Taxonomy" id="158019"/>
    <lineage>
        <taxon>Eukaryota</taxon>
        <taxon>Metazoa</taxon>
        <taxon>Spiralia</taxon>
        <taxon>Lophotrochozoa</taxon>
        <taxon>Mollusca</taxon>
        <taxon>Cephalopoda</taxon>
        <taxon>Coleoidea</taxon>
        <taxon>Decapodiformes</taxon>
        <taxon>Sepiida</taxon>
        <taxon>Sepiina</taxon>
        <taxon>Sepiidae</taxon>
        <taxon>Acanthosepion</taxon>
    </lineage>
</organism>
<evidence type="ECO:0000256" key="1">
    <source>
        <dbReference type="ARBA" id="ARBA00022723"/>
    </source>
</evidence>
<dbReference type="Gene3D" id="3.30.40.10">
    <property type="entry name" value="Zinc/RING finger domain, C3HC4 (zinc finger)"/>
    <property type="match status" value="1"/>
</dbReference>
<dbReference type="GO" id="GO:0008270">
    <property type="term" value="F:zinc ion binding"/>
    <property type="evidence" value="ECO:0007669"/>
    <property type="project" value="UniProtKB-KW"/>
</dbReference>
<feature type="domain" description="PHD-type" evidence="5">
    <location>
        <begin position="10"/>
        <end position="61"/>
    </location>
</feature>
<name>A0A812E567_ACAPH</name>
<dbReference type="Pfam" id="PF00628">
    <property type="entry name" value="PHD"/>
    <property type="match status" value="1"/>
</dbReference>
<dbReference type="PROSITE" id="PS50016">
    <property type="entry name" value="ZF_PHD_2"/>
    <property type="match status" value="1"/>
</dbReference>
<evidence type="ECO:0000256" key="3">
    <source>
        <dbReference type="ARBA" id="ARBA00022833"/>
    </source>
</evidence>
<sequence length="241" mass="26366">MSLPSSLLECDRCFTCGSINKRKRIRHCSNCQRSFHLSCVGLTRNASVSLVVWSCSHCLSLSALQDSVIHQHNEPTQRDASEVLRATSLLRQFRKVPLKIPKSVRIAAADAKLTEGDASAAVRVLAAFYTILATTPEVVTALRRKHPASPSDVRFVQMENNDSNIEISKEAMVAVLKSFSGSSSGGVDDLQPGHIKDLISAHTAEAGEHLKTSITALFNTLLRLNIFSQLNGLKNPPYRCL</sequence>
<proteinExistence type="predicted"/>
<protein>
    <recommendedName>
        <fullName evidence="5">PHD-type domain-containing protein</fullName>
    </recommendedName>
</protein>
<dbReference type="Proteomes" id="UP000597762">
    <property type="component" value="Unassembled WGS sequence"/>
</dbReference>
<dbReference type="EMBL" id="CAHIKZ030004787">
    <property type="protein sequence ID" value="CAE1315509.1"/>
    <property type="molecule type" value="Genomic_DNA"/>
</dbReference>
<keyword evidence="2 4" id="KW-0863">Zinc-finger</keyword>
<accession>A0A812E567</accession>
<gene>
    <name evidence="6" type="ORF">SPHA_66413</name>
</gene>
<evidence type="ECO:0000313" key="6">
    <source>
        <dbReference type="EMBL" id="CAE1315509.1"/>
    </source>
</evidence>
<keyword evidence="7" id="KW-1185">Reference proteome</keyword>
<evidence type="ECO:0000313" key="7">
    <source>
        <dbReference type="Proteomes" id="UP000597762"/>
    </source>
</evidence>
<dbReference type="InterPro" id="IPR013083">
    <property type="entry name" value="Znf_RING/FYVE/PHD"/>
</dbReference>